<dbReference type="PANTHER" id="PTHR47019:SF1">
    <property type="entry name" value="LIPID II FLIPPASE MURJ"/>
    <property type="match status" value="1"/>
</dbReference>
<dbReference type="InterPro" id="IPR051050">
    <property type="entry name" value="Lipid_II_flippase_MurJ/MviN"/>
</dbReference>
<dbReference type="AlphaFoldDB" id="A0A1Y5SYZ4"/>
<keyword evidence="3 10" id="KW-0812">Transmembrane</keyword>
<keyword evidence="4 10" id="KW-0133">Cell shape</keyword>
<gene>
    <name evidence="12" type="primary">murJ_2</name>
    <name evidence="10" type="synonym">murJ</name>
    <name evidence="12" type="ORF">PSJ8397_02742</name>
</gene>
<keyword evidence="7 10" id="KW-0472">Membrane</keyword>
<feature type="transmembrane region" description="Helical" evidence="10">
    <location>
        <begin position="283"/>
        <end position="304"/>
    </location>
</feature>
<evidence type="ECO:0000313" key="13">
    <source>
        <dbReference type="Proteomes" id="UP000193623"/>
    </source>
</evidence>
<name>A0A1Y5SYZ4_9RHOB</name>
<dbReference type="CDD" id="cd13123">
    <property type="entry name" value="MATE_MurJ_like"/>
    <property type="match status" value="1"/>
</dbReference>
<dbReference type="GO" id="GO:0008360">
    <property type="term" value="P:regulation of cell shape"/>
    <property type="evidence" value="ECO:0007669"/>
    <property type="project" value="UniProtKB-UniRule"/>
</dbReference>
<evidence type="ECO:0000256" key="9">
    <source>
        <dbReference type="ARBA" id="ARBA00061532"/>
    </source>
</evidence>
<feature type="transmembrane region" description="Helical" evidence="10">
    <location>
        <begin position="88"/>
        <end position="109"/>
    </location>
</feature>
<comment type="similarity">
    <text evidence="9 10 11">Belongs to the MurJ/MviN family.</text>
</comment>
<feature type="transmembrane region" description="Helical" evidence="10">
    <location>
        <begin position="395"/>
        <end position="413"/>
    </location>
</feature>
<feature type="transmembrane region" description="Helical" evidence="10">
    <location>
        <begin position="325"/>
        <end position="349"/>
    </location>
</feature>
<dbReference type="OrthoDB" id="9816572at2"/>
<comment type="function">
    <text evidence="8 10 11">Involved in peptidoglycan biosynthesis. Transports lipid-linked peptidoglycan precursors from the inner to the outer leaflet of the cytoplasmic membrane.</text>
</comment>
<evidence type="ECO:0000256" key="10">
    <source>
        <dbReference type="HAMAP-Rule" id="MF_02078"/>
    </source>
</evidence>
<keyword evidence="2 10" id="KW-1003">Cell membrane</keyword>
<evidence type="ECO:0000256" key="6">
    <source>
        <dbReference type="ARBA" id="ARBA00022989"/>
    </source>
</evidence>
<comment type="pathway">
    <text evidence="10">Cell wall biogenesis; peptidoglycan biosynthesis.</text>
</comment>
<keyword evidence="10 11" id="KW-0961">Cell wall biogenesis/degradation</keyword>
<dbReference type="PRINTS" id="PR01806">
    <property type="entry name" value="VIRFACTRMVIN"/>
</dbReference>
<dbReference type="UniPathway" id="UPA00219"/>
<dbReference type="InterPro" id="IPR004268">
    <property type="entry name" value="MurJ"/>
</dbReference>
<evidence type="ECO:0000256" key="2">
    <source>
        <dbReference type="ARBA" id="ARBA00022475"/>
    </source>
</evidence>
<evidence type="ECO:0000256" key="3">
    <source>
        <dbReference type="ARBA" id="ARBA00022692"/>
    </source>
</evidence>
<dbReference type="GO" id="GO:0034204">
    <property type="term" value="P:lipid translocation"/>
    <property type="evidence" value="ECO:0007669"/>
    <property type="project" value="TreeGrafter"/>
</dbReference>
<sequence>MKPIRLISGFLTVGVWTLLSRIMGFVRDIMIAGYLGTGPVAQAFLIAFSLPNMFRRFFAEGAFNMAFVPMFSKKVESGDDPKAFAQDAFAFMAVALSVFSVVCILAMPWLVTAMASGFRGDERFDLAVLYGRIAFPYILLISLAALLSGVLNATGRFVAAAAAPVLLNVVFVAALLISTMGGADAPADAAQSTGAEWTGAHLAWAVPVGGVVQLALVWWAARRAGFGLRFGLPSWTPDLRKLFIIAGPAALAGGVVQINLLVGRQVASYFDGAVAWLSYADRLYQLPLGVVGIAIGVVLLPDLSRKLQAGDDVGGRDAFNRAAEFSLALTIPAAVALVVIPLPLVSVLFERGAFDSDDTAATALAVTVYGLGLPAFVMQKALQPVFFAREDTRRPFGYAVVAMGVNAVLAIGLSVYIGYIAAAIATTVAGWVMVWQLWRGSRTMGTAARFDARFKYRFWRIVFAALLMGGLLMVAVLLVGPALGIAGVRYGALAFVVVVGIAGYFALGQLLGAFRLSEFKSSLRRSGGMS</sequence>
<feature type="transmembrane region" description="Helical" evidence="10">
    <location>
        <begin position="242"/>
        <end position="263"/>
    </location>
</feature>
<proteinExistence type="inferred from homology"/>
<reference evidence="12 13" key="1">
    <citation type="submission" date="2017-03" db="EMBL/GenBank/DDBJ databases">
        <authorList>
            <person name="Afonso C.L."/>
            <person name="Miller P.J."/>
            <person name="Scott M.A."/>
            <person name="Spackman E."/>
            <person name="Goraichik I."/>
            <person name="Dimitrov K.M."/>
            <person name="Suarez D.L."/>
            <person name="Swayne D.E."/>
        </authorList>
    </citation>
    <scope>NUCLEOTIDE SEQUENCE [LARGE SCALE GENOMIC DNA]</scope>
    <source>
        <strain evidence="12 13">CECT 8397</strain>
    </source>
</reference>
<feature type="transmembrane region" description="Helical" evidence="10">
    <location>
        <begin position="129"/>
        <end position="150"/>
    </location>
</feature>
<comment type="subcellular location">
    <subcellularLocation>
        <location evidence="10">Cell inner membrane</location>
        <topology evidence="10">Multi-pass membrane protein</topology>
    </subcellularLocation>
    <subcellularLocation>
        <location evidence="1">Cell membrane</location>
        <topology evidence="1">Multi-pass membrane protein</topology>
    </subcellularLocation>
</comment>
<keyword evidence="13" id="KW-1185">Reference proteome</keyword>
<keyword evidence="10 11" id="KW-0813">Transport</keyword>
<evidence type="ECO:0000256" key="1">
    <source>
        <dbReference type="ARBA" id="ARBA00004651"/>
    </source>
</evidence>
<dbReference type="NCBIfam" id="TIGR01695">
    <property type="entry name" value="murJ_mviN"/>
    <property type="match status" value="1"/>
</dbReference>
<dbReference type="EMBL" id="FWFT01000004">
    <property type="protein sequence ID" value="SLN51952.1"/>
    <property type="molecule type" value="Genomic_DNA"/>
</dbReference>
<dbReference type="Proteomes" id="UP000193623">
    <property type="component" value="Unassembled WGS sequence"/>
</dbReference>
<dbReference type="PANTHER" id="PTHR47019">
    <property type="entry name" value="LIPID II FLIPPASE MURJ"/>
    <property type="match status" value="1"/>
</dbReference>
<evidence type="ECO:0000313" key="12">
    <source>
        <dbReference type="EMBL" id="SLN51952.1"/>
    </source>
</evidence>
<evidence type="ECO:0000256" key="7">
    <source>
        <dbReference type="ARBA" id="ARBA00023136"/>
    </source>
</evidence>
<dbReference type="RefSeq" id="WP_085865120.1">
    <property type="nucleotide sequence ID" value="NZ_FWFT01000004.1"/>
</dbReference>
<protein>
    <recommendedName>
        <fullName evidence="10">Probable lipid II flippase MurJ</fullName>
    </recommendedName>
</protein>
<dbReference type="PIRSF" id="PIRSF002869">
    <property type="entry name" value="MviN"/>
    <property type="match status" value="1"/>
</dbReference>
<evidence type="ECO:0000256" key="4">
    <source>
        <dbReference type="ARBA" id="ARBA00022960"/>
    </source>
</evidence>
<accession>A0A1Y5SYZ4</accession>
<evidence type="ECO:0000256" key="5">
    <source>
        <dbReference type="ARBA" id="ARBA00022984"/>
    </source>
</evidence>
<feature type="transmembrane region" description="Helical" evidence="10">
    <location>
        <begin position="492"/>
        <end position="516"/>
    </location>
</feature>
<keyword evidence="5 10" id="KW-0573">Peptidoglycan synthesis</keyword>
<feature type="transmembrane region" description="Helical" evidence="10">
    <location>
        <begin position="458"/>
        <end position="480"/>
    </location>
</feature>
<dbReference type="GO" id="GO:0015648">
    <property type="term" value="F:lipid-linked peptidoglycan transporter activity"/>
    <property type="evidence" value="ECO:0007669"/>
    <property type="project" value="UniProtKB-UniRule"/>
</dbReference>
<evidence type="ECO:0000256" key="8">
    <source>
        <dbReference type="ARBA" id="ARBA00060041"/>
    </source>
</evidence>
<dbReference type="GO" id="GO:0071555">
    <property type="term" value="P:cell wall organization"/>
    <property type="evidence" value="ECO:0007669"/>
    <property type="project" value="UniProtKB-UniRule"/>
</dbReference>
<keyword evidence="6 10" id="KW-1133">Transmembrane helix</keyword>
<dbReference type="GO" id="GO:0005886">
    <property type="term" value="C:plasma membrane"/>
    <property type="evidence" value="ECO:0007669"/>
    <property type="project" value="UniProtKB-SubCell"/>
</dbReference>
<organism evidence="12 13">
    <name type="scientific">Pseudooctadecabacter jejudonensis</name>
    <dbReference type="NCBI Taxonomy" id="1391910"/>
    <lineage>
        <taxon>Bacteria</taxon>
        <taxon>Pseudomonadati</taxon>
        <taxon>Pseudomonadota</taxon>
        <taxon>Alphaproteobacteria</taxon>
        <taxon>Rhodobacterales</taxon>
        <taxon>Paracoccaceae</taxon>
        <taxon>Pseudooctadecabacter</taxon>
    </lineage>
</organism>
<feature type="transmembrane region" description="Helical" evidence="10">
    <location>
        <begin position="31"/>
        <end position="50"/>
    </location>
</feature>
<evidence type="ECO:0000256" key="11">
    <source>
        <dbReference type="PIRNR" id="PIRNR002869"/>
    </source>
</evidence>
<feature type="transmembrane region" description="Helical" evidence="10">
    <location>
        <begin position="201"/>
        <end position="221"/>
    </location>
</feature>
<feature type="transmembrane region" description="Helical" evidence="10">
    <location>
        <begin position="157"/>
        <end position="181"/>
    </location>
</feature>
<dbReference type="GO" id="GO:0009252">
    <property type="term" value="P:peptidoglycan biosynthetic process"/>
    <property type="evidence" value="ECO:0007669"/>
    <property type="project" value="UniProtKB-UniRule"/>
</dbReference>
<dbReference type="Pfam" id="PF03023">
    <property type="entry name" value="MurJ"/>
    <property type="match status" value="1"/>
</dbReference>
<dbReference type="HAMAP" id="MF_02078">
    <property type="entry name" value="MurJ_MviN"/>
    <property type="match status" value="1"/>
</dbReference>
<feature type="transmembrane region" description="Helical" evidence="10">
    <location>
        <begin position="361"/>
        <end position="383"/>
    </location>
</feature>
<feature type="transmembrane region" description="Helical" evidence="10">
    <location>
        <begin position="419"/>
        <end position="438"/>
    </location>
</feature>
<keyword evidence="10" id="KW-0997">Cell inner membrane</keyword>